<keyword evidence="5 8" id="KW-1133">Transmembrane helix</keyword>
<keyword evidence="6 8" id="KW-0472">Membrane</keyword>
<keyword evidence="12" id="KW-1185">Reference proteome</keyword>
<protein>
    <recommendedName>
        <fullName evidence="10">TM2 domain-containing protein</fullName>
    </recommendedName>
</protein>
<dbReference type="AlphaFoldDB" id="A0A9N9U0V9"/>
<organism evidence="11 12">
    <name type="scientific">Phyllotreta striolata</name>
    <name type="common">Striped flea beetle</name>
    <name type="synonym">Crioceris striolata</name>
    <dbReference type="NCBI Taxonomy" id="444603"/>
    <lineage>
        <taxon>Eukaryota</taxon>
        <taxon>Metazoa</taxon>
        <taxon>Ecdysozoa</taxon>
        <taxon>Arthropoda</taxon>
        <taxon>Hexapoda</taxon>
        <taxon>Insecta</taxon>
        <taxon>Pterygota</taxon>
        <taxon>Neoptera</taxon>
        <taxon>Endopterygota</taxon>
        <taxon>Coleoptera</taxon>
        <taxon>Polyphaga</taxon>
        <taxon>Cucujiformia</taxon>
        <taxon>Chrysomeloidea</taxon>
        <taxon>Chrysomelidae</taxon>
        <taxon>Galerucinae</taxon>
        <taxon>Alticini</taxon>
        <taxon>Phyllotreta</taxon>
    </lineage>
</organism>
<evidence type="ECO:0000313" key="12">
    <source>
        <dbReference type="Proteomes" id="UP001153712"/>
    </source>
</evidence>
<evidence type="ECO:0000256" key="5">
    <source>
        <dbReference type="ARBA" id="ARBA00022989"/>
    </source>
</evidence>
<dbReference type="InterPro" id="IPR050932">
    <property type="entry name" value="TM2D1-3-like"/>
</dbReference>
<evidence type="ECO:0000256" key="3">
    <source>
        <dbReference type="ARBA" id="ARBA00022692"/>
    </source>
</evidence>
<dbReference type="Proteomes" id="UP001153712">
    <property type="component" value="Chromosome 9"/>
</dbReference>
<keyword evidence="3 8" id="KW-0812">Transmembrane</keyword>
<gene>
    <name evidence="11" type="ORF">PHYEVI_LOCUS11411</name>
</gene>
<evidence type="ECO:0000256" key="4">
    <source>
        <dbReference type="ARBA" id="ARBA00022729"/>
    </source>
</evidence>
<sequence>MWTDLLCLLLSAPLVLSLNESGIMTNCNNLRMGQYLCPDPDYLRDMIDEKTQEIKGCTKDNLAKIRCIAVEGFICNETGNNTFYKDTPCKWTNGYSFETTLLLSIFLGMFGVDRFYLGYPAIGLLKFCTLGFMFLGQLIDVILISMQVVTPKDGSHYVMPHYGPRIEIIKSDNFTYRLSPGDW</sequence>
<keyword evidence="7" id="KW-0325">Glycoprotein</keyword>
<accession>A0A9N9U0V9</accession>
<feature type="chain" id="PRO_5040389997" description="TM2 domain-containing protein" evidence="9">
    <location>
        <begin position="18"/>
        <end position="183"/>
    </location>
</feature>
<reference evidence="11" key="1">
    <citation type="submission" date="2022-01" db="EMBL/GenBank/DDBJ databases">
        <authorList>
            <person name="King R."/>
        </authorList>
    </citation>
    <scope>NUCLEOTIDE SEQUENCE</scope>
</reference>
<dbReference type="PANTHER" id="PTHR21016:SF1">
    <property type="entry name" value="TM2 DOMAIN-CONTAINING PROTEIN 1"/>
    <property type="match status" value="1"/>
</dbReference>
<dbReference type="GO" id="GO:0016020">
    <property type="term" value="C:membrane"/>
    <property type="evidence" value="ECO:0007669"/>
    <property type="project" value="UniProtKB-SubCell"/>
</dbReference>
<comment type="similarity">
    <text evidence="2">Belongs to the TM2 family.</text>
</comment>
<feature type="signal peptide" evidence="9">
    <location>
        <begin position="1"/>
        <end position="17"/>
    </location>
</feature>
<evidence type="ECO:0000256" key="8">
    <source>
        <dbReference type="SAM" id="Phobius"/>
    </source>
</evidence>
<dbReference type="InterPro" id="IPR007829">
    <property type="entry name" value="TM2"/>
</dbReference>
<evidence type="ECO:0000256" key="1">
    <source>
        <dbReference type="ARBA" id="ARBA00004141"/>
    </source>
</evidence>
<feature type="domain" description="TM2" evidence="10">
    <location>
        <begin position="94"/>
        <end position="142"/>
    </location>
</feature>
<dbReference type="Pfam" id="PF05154">
    <property type="entry name" value="TM2"/>
    <property type="match status" value="1"/>
</dbReference>
<keyword evidence="4 9" id="KW-0732">Signal</keyword>
<evidence type="ECO:0000313" key="11">
    <source>
        <dbReference type="EMBL" id="CAG9865167.1"/>
    </source>
</evidence>
<dbReference type="PANTHER" id="PTHR21016">
    <property type="entry name" value="BETA-AMYLOID BINDING PROTEIN-RELATED"/>
    <property type="match status" value="1"/>
</dbReference>
<evidence type="ECO:0000256" key="6">
    <source>
        <dbReference type="ARBA" id="ARBA00023136"/>
    </source>
</evidence>
<evidence type="ECO:0000256" key="2">
    <source>
        <dbReference type="ARBA" id="ARBA00008284"/>
    </source>
</evidence>
<dbReference type="OrthoDB" id="5804096at2759"/>
<comment type="subcellular location">
    <subcellularLocation>
        <location evidence="1">Membrane</location>
        <topology evidence="1">Multi-pass membrane protein</topology>
    </subcellularLocation>
</comment>
<name>A0A9N9U0V9_PHYSR</name>
<dbReference type="EMBL" id="OU900102">
    <property type="protein sequence ID" value="CAG9865167.1"/>
    <property type="molecule type" value="Genomic_DNA"/>
</dbReference>
<feature type="transmembrane region" description="Helical" evidence="8">
    <location>
        <begin position="124"/>
        <end position="149"/>
    </location>
</feature>
<evidence type="ECO:0000259" key="10">
    <source>
        <dbReference type="Pfam" id="PF05154"/>
    </source>
</evidence>
<proteinExistence type="inferred from homology"/>
<evidence type="ECO:0000256" key="9">
    <source>
        <dbReference type="SAM" id="SignalP"/>
    </source>
</evidence>
<evidence type="ECO:0000256" key="7">
    <source>
        <dbReference type="ARBA" id="ARBA00023180"/>
    </source>
</evidence>